<accession>A0A8S1MIN2</accession>
<dbReference type="GO" id="GO:0016226">
    <property type="term" value="P:iron-sulfur cluster assembly"/>
    <property type="evidence" value="ECO:0007669"/>
    <property type="project" value="TreeGrafter"/>
</dbReference>
<organism evidence="2 3">
    <name type="scientific">Paramecium sonneborni</name>
    <dbReference type="NCBI Taxonomy" id="65129"/>
    <lineage>
        <taxon>Eukaryota</taxon>
        <taxon>Sar</taxon>
        <taxon>Alveolata</taxon>
        <taxon>Ciliophora</taxon>
        <taxon>Intramacronucleata</taxon>
        <taxon>Oligohymenophorea</taxon>
        <taxon>Peniculida</taxon>
        <taxon>Parameciidae</taxon>
        <taxon>Paramecium</taxon>
    </lineage>
</organism>
<feature type="repeat" description="WD" evidence="1">
    <location>
        <begin position="270"/>
        <end position="301"/>
    </location>
</feature>
<dbReference type="Proteomes" id="UP000692954">
    <property type="component" value="Unassembled WGS sequence"/>
</dbReference>
<dbReference type="AlphaFoldDB" id="A0A8S1MIN2"/>
<dbReference type="PROSITE" id="PS50082">
    <property type="entry name" value="WD_REPEATS_2"/>
    <property type="match status" value="2"/>
</dbReference>
<dbReference type="SMART" id="SM00320">
    <property type="entry name" value="WD40"/>
    <property type="match status" value="4"/>
</dbReference>
<keyword evidence="1" id="KW-0853">WD repeat</keyword>
<dbReference type="Pfam" id="PF00400">
    <property type="entry name" value="WD40"/>
    <property type="match status" value="2"/>
</dbReference>
<proteinExistence type="predicted"/>
<dbReference type="PROSITE" id="PS50294">
    <property type="entry name" value="WD_REPEATS_REGION"/>
    <property type="match status" value="2"/>
</dbReference>
<dbReference type="EMBL" id="CAJJDN010000033">
    <property type="protein sequence ID" value="CAD8075044.1"/>
    <property type="molecule type" value="Genomic_DNA"/>
</dbReference>
<protein>
    <recommendedName>
        <fullName evidence="4">WD domain, G-beta repeat protein</fullName>
    </recommendedName>
</protein>
<evidence type="ECO:0008006" key="4">
    <source>
        <dbReference type="Google" id="ProtNLM"/>
    </source>
</evidence>
<dbReference type="PANTHER" id="PTHR19920:SF0">
    <property type="entry name" value="CYTOSOLIC IRON-SULFUR PROTEIN ASSEMBLY PROTEIN CIAO1-RELATED"/>
    <property type="match status" value="1"/>
</dbReference>
<dbReference type="GO" id="GO:0097361">
    <property type="term" value="C:cytosolic [4Fe-4S] assembly targeting complex"/>
    <property type="evidence" value="ECO:0007669"/>
    <property type="project" value="TreeGrafter"/>
</dbReference>
<evidence type="ECO:0000313" key="2">
    <source>
        <dbReference type="EMBL" id="CAD8075044.1"/>
    </source>
</evidence>
<name>A0A8S1MIN2_9CILI</name>
<reference evidence="2" key="1">
    <citation type="submission" date="2021-01" db="EMBL/GenBank/DDBJ databases">
        <authorList>
            <consortium name="Genoscope - CEA"/>
            <person name="William W."/>
        </authorList>
    </citation>
    <scope>NUCLEOTIDE SEQUENCE</scope>
</reference>
<sequence>MRKIFLDPKDINYQQQKLNERLLCAECLENTNIDGKAIGLNQIVSLIEENQVEKMEKVQNTISNQINLIESLNCIIDQMKQQLIQQLDQLISIMMGWVQNLQQQYSQYSFYDELDIMLLKENQTYCNKQLIQIWKTNLCWTSKVYPKLEQFNQFKEYNKCKELLSSLELGYQQFTQTEQEQQIKIYQQNQDINSANTLINIPPFQMIKSSLQSNLKPFTYQQIQQSPIKQNEVCYAIAVNNNCSIMVAGCNQYIKLFEFNQGILKQVQLLTEHAGNISTLNFMKRTNNFISGSCDSQIIIWVRNNNNQWISQQKLNGHTSYINCLILNNNEDTIISGSDDKSIKFWIKENQWLSSQTITDHNEDRDGLSINDDQNKIISCRQDKLILVIEQSIQKKQWIVIQKIELEYAGVRLCFIDNNTFTGYHWGEHYMNVYEMNNTNKQYTRTKKILFNGGLDCYYFPQKYIKQKCILVTKNSQNISLIRRNQNGEFIVEQSIPFKTHEIFACMTDDGQYLITWDSNSKEYQIRCYKGNMKQK</sequence>
<gene>
    <name evidence="2" type="ORF">PSON_ATCC_30995.1.T0330028</name>
</gene>
<evidence type="ECO:0000256" key="1">
    <source>
        <dbReference type="PROSITE-ProRule" id="PRU00221"/>
    </source>
</evidence>
<keyword evidence="3" id="KW-1185">Reference proteome</keyword>
<dbReference type="PANTHER" id="PTHR19920">
    <property type="entry name" value="WD40 PROTEIN CIAO1"/>
    <property type="match status" value="1"/>
</dbReference>
<comment type="caution">
    <text evidence="2">The sequence shown here is derived from an EMBL/GenBank/DDBJ whole genome shotgun (WGS) entry which is preliminary data.</text>
</comment>
<evidence type="ECO:0000313" key="3">
    <source>
        <dbReference type="Proteomes" id="UP000692954"/>
    </source>
</evidence>
<dbReference type="InterPro" id="IPR001680">
    <property type="entry name" value="WD40_rpt"/>
</dbReference>
<feature type="repeat" description="WD" evidence="1">
    <location>
        <begin position="315"/>
        <end position="346"/>
    </location>
</feature>